<evidence type="ECO:0000313" key="1">
    <source>
        <dbReference type="EMBL" id="OGY42026.1"/>
    </source>
</evidence>
<dbReference type="Gene3D" id="2.30.30.140">
    <property type="match status" value="1"/>
</dbReference>
<accession>A0A1G1XR03</accession>
<gene>
    <name evidence="1" type="ORF">A2Y67_03005</name>
</gene>
<reference evidence="1 2" key="1">
    <citation type="journal article" date="2016" name="Nat. Commun.">
        <title>Thousands of microbial genomes shed light on interconnected biogeochemical processes in an aquifer system.</title>
        <authorList>
            <person name="Anantharaman K."/>
            <person name="Brown C.T."/>
            <person name="Hug L.A."/>
            <person name="Sharon I."/>
            <person name="Castelle C.J."/>
            <person name="Probst A.J."/>
            <person name="Thomas B.C."/>
            <person name="Singh A."/>
            <person name="Wilkins M.J."/>
            <person name="Karaoz U."/>
            <person name="Brodie E.L."/>
            <person name="Williams K.H."/>
            <person name="Hubbard S.S."/>
            <person name="Banfield J.F."/>
        </authorList>
    </citation>
    <scope>NUCLEOTIDE SEQUENCE [LARGE SCALE GENOMIC DNA]</scope>
</reference>
<dbReference type="Pfam" id="PF19927">
    <property type="entry name" value="DUF6390"/>
    <property type="match status" value="1"/>
</dbReference>
<evidence type="ECO:0000313" key="2">
    <source>
        <dbReference type="Proteomes" id="UP000176260"/>
    </source>
</evidence>
<sequence>MSQLEQNNSIDGILRCSKYAFMPNYYQYCGPDKNKSLFEYCAANYYDPTLQHILSEFEVMYPYLKLIARENKIKDEFAPQVVEAYWLGNDLTEGVVIKNLYRHFTEEKNLKAKLKKNLVERVLGILPDKAKPHHNFHVMNIWARTGAKNIKHTLKSIDECRISWGKVKEIKKSAIVVDFQPLIIKDDKLQLGEAIDREVITYLDDKSFVKNLKIGDMVTIHWGFVCEKINDEQLKNLKKYTLEGLDIFNKQIKEF</sequence>
<dbReference type="AlphaFoldDB" id="A0A1G1XR03"/>
<proteinExistence type="predicted"/>
<organism evidence="1 2">
    <name type="scientific">Candidatus Buchananbacteria bacterium RBG_13_39_9</name>
    <dbReference type="NCBI Taxonomy" id="1797531"/>
    <lineage>
        <taxon>Bacteria</taxon>
        <taxon>Candidatus Buchananiibacteriota</taxon>
    </lineage>
</organism>
<dbReference type="EMBL" id="MHIA01000019">
    <property type="protein sequence ID" value="OGY42026.1"/>
    <property type="molecule type" value="Genomic_DNA"/>
</dbReference>
<dbReference type="InterPro" id="IPR045660">
    <property type="entry name" value="DUF6390"/>
</dbReference>
<protein>
    <submittedName>
        <fullName evidence="1">Uncharacterized protein</fullName>
    </submittedName>
</protein>
<name>A0A1G1XR03_9BACT</name>
<comment type="caution">
    <text evidence="1">The sequence shown here is derived from an EMBL/GenBank/DDBJ whole genome shotgun (WGS) entry which is preliminary data.</text>
</comment>
<dbReference type="Proteomes" id="UP000176260">
    <property type="component" value="Unassembled WGS sequence"/>
</dbReference>